<evidence type="ECO:0000313" key="3">
    <source>
        <dbReference type="EMBL" id="KPJ04914.1"/>
    </source>
</evidence>
<dbReference type="EMBL" id="KQ458835">
    <property type="protein sequence ID" value="KPJ04914.1"/>
    <property type="molecule type" value="Genomic_DNA"/>
</dbReference>
<evidence type="ECO:0000256" key="2">
    <source>
        <dbReference type="SAM" id="SignalP"/>
    </source>
</evidence>
<evidence type="ECO:0000313" key="4">
    <source>
        <dbReference type="Proteomes" id="UP000053268"/>
    </source>
</evidence>
<name>A0A0N1PG83_PAPXU</name>
<keyword evidence="2" id="KW-0732">Signal</keyword>
<dbReference type="AlphaFoldDB" id="A0A0N1PG83"/>
<evidence type="ECO:0000256" key="1">
    <source>
        <dbReference type="SAM" id="MobiDB-lite"/>
    </source>
</evidence>
<gene>
    <name evidence="3" type="ORF">RR46_00536</name>
</gene>
<dbReference type="Proteomes" id="UP000053268">
    <property type="component" value="Unassembled WGS sequence"/>
</dbReference>
<feature type="region of interest" description="Disordered" evidence="1">
    <location>
        <begin position="30"/>
        <end position="54"/>
    </location>
</feature>
<organism evidence="3 4">
    <name type="scientific">Papilio xuthus</name>
    <name type="common">Asian swallowtail butterfly</name>
    <dbReference type="NCBI Taxonomy" id="66420"/>
    <lineage>
        <taxon>Eukaryota</taxon>
        <taxon>Metazoa</taxon>
        <taxon>Ecdysozoa</taxon>
        <taxon>Arthropoda</taxon>
        <taxon>Hexapoda</taxon>
        <taxon>Insecta</taxon>
        <taxon>Pterygota</taxon>
        <taxon>Neoptera</taxon>
        <taxon>Endopterygota</taxon>
        <taxon>Lepidoptera</taxon>
        <taxon>Glossata</taxon>
        <taxon>Ditrysia</taxon>
        <taxon>Papilionoidea</taxon>
        <taxon>Papilionidae</taxon>
        <taxon>Papilioninae</taxon>
        <taxon>Papilio</taxon>
    </lineage>
</organism>
<feature type="chain" id="PRO_5005879729" evidence="2">
    <location>
        <begin position="22"/>
        <end position="79"/>
    </location>
</feature>
<accession>A0A0N1PG83</accession>
<protein>
    <submittedName>
        <fullName evidence="3">Uncharacterized protein</fullName>
    </submittedName>
</protein>
<proteinExistence type="predicted"/>
<reference evidence="3 4" key="1">
    <citation type="journal article" date="2015" name="Nat. Commun.">
        <title>Outbred genome sequencing and CRISPR/Cas9 gene editing in butterflies.</title>
        <authorList>
            <person name="Li X."/>
            <person name="Fan D."/>
            <person name="Zhang W."/>
            <person name="Liu G."/>
            <person name="Zhang L."/>
            <person name="Zhao L."/>
            <person name="Fang X."/>
            <person name="Chen L."/>
            <person name="Dong Y."/>
            <person name="Chen Y."/>
            <person name="Ding Y."/>
            <person name="Zhao R."/>
            <person name="Feng M."/>
            <person name="Zhu Y."/>
            <person name="Feng Y."/>
            <person name="Jiang X."/>
            <person name="Zhu D."/>
            <person name="Xiang H."/>
            <person name="Feng X."/>
            <person name="Li S."/>
            <person name="Wang J."/>
            <person name="Zhang G."/>
            <person name="Kronforst M.R."/>
            <person name="Wang W."/>
        </authorList>
    </citation>
    <scope>NUCLEOTIDE SEQUENCE [LARGE SCALE GENOMIC DNA]</scope>
    <source>
        <strain evidence="3">Ya'a_city_454_Px</strain>
        <tissue evidence="3">Whole body</tissue>
    </source>
</reference>
<sequence>MAKALLISVLFIVYFVNSINCAHNRTKRDGEEAVLEKDGSNAEPNENATNNEGIEKFDGFKDYDPFQVFYNVLKDIFDP</sequence>
<keyword evidence="4" id="KW-1185">Reference proteome</keyword>
<feature type="signal peptide" evidence="2">
    <location>
        <begin position="1"/>
        <end position="21"/>
    </location>
</feature>
<feature type="compositionally biased region" description="Basic and acidic residues" evidence="1">
    <location>
        <begin position="30"/>
        <end position="40"/>
    </location>
</feature>
<feature type="compositionally biased region" description="Low complexity" evidence="1">
    <location>
        <begin position="41"/>
        <end position="52"/>
    </location>
</feature>